<accession>A0A147GND9</accession>
<dbReference type="Pfam" id="PF00589">
    <property type="entry name" value="Phage_integrase"/>
    <property type="match status" value="1"/>
</dbReference>
<dbReference type="GO" id="GO:0015074">
    <property type="term" value="P:DNA integration"/>
    <property type="evidence" value="ECO:0007669"/>
    <property type="project" value="InterPro"/>
</dbReference>
<dbReference type="OrthoDB" id="9125502at2"/>
<dbReference type="PROSITE" id="PS51898">
    <property type="entry name" value="TYR_RECOMBINASE"/>
    <property type="match status" value="1"/>
</dbReference>
<dbReference type="CDD" id="cd00397">
    <property type="entry name" value="DNA_BRE_C"/>
    <property type="match status" value="1"/>
</dbReference>
<dbReference type="InterPro" id="IPR002104">
    <property type="entry name" value="Integrase_catalytic"/>
</dbReference>
<dbReference type="Proteomes" id="UP000072741">
    <property type="component" value="Unassembled WGS sequence"/>
</dbReference>
<evidence type="ECO:0000259" key="2">
    <source>
        <dbReference type="PROSITE" id="PS51898"/>
    </source>
</evidence>
<proteinExistence type="predicted"/>
<name>A0A147GND9_9BURK</name>
<dbReference type="SUPFAM" id="SSF56349">
    <property type="entry name" value="DNA breaking-rejoining enzymes"/>
    <property type="match status" value="1"/>
</dbReference>
<keyword evidence="1" id="KW-0233">DNA recombination</keyword>
<dbReference type="InterPro" id="IPR013762">
    <property type="entry name" value="Integrase-like_cat_sf"/>
</dbReference>
<feature type="domain" description="Tyr recombinase" evidence="2">
    <location>
        <begin position="143"/>
        <end position="346"/>
    </location>
</feature>
<evidence type="ECO:0000313" key="4">
    <source>
        <dbReference type="Proteomes" id="UP000072741"/>
    </source>
</evidence>
<dbReference type="PATRIC" id="fig|433924.3.peg.1174"/>
<dbReference type="GO" id="GO:0006310">
    <property type="term" value="P:DNA recombination"/>
    <property type="evidence" value="ECO:0007669"/>
    <property type="project" value="UniProtKB-KW"/>
</dbReference>
<evidence type="ECO:0000313" key="3">
    <source>
        <dbReference type="EMBL" id="KTT15425.1"/>
    </source>
</evidence>
<keyword evidence="4" id="KW-1185">Reference proteome</keyword>
<dbReference type="GO" id="GO:0003677">
    <property type="term" value="F:DNA binding"/>
    <property type="evidence" value="ECO:0007669"/>
    <property type="project" value="InterPro"/>
</dbReference>
<dbReference type="AlphaFoldDB" id="A0A147GND9"/>
<reference evidence="3 4" key="1">
    <citation type="journal article" date="2016" name="Front. Microbiol.">
        <title>Genomic Resource of Rice Seed Associated Bacteria.</title>
        <authorList>
            <person name="Midha S."/>
            <person name="Bansal K."/>
            <person name="Sharma S."/>
            <person name="Kumar N."/>
            <person name="Patil P.P."/>
            <person name="Chaudhry V."/>
            <person name="Patil P.B."/>
        </authorList>
    </citation>
    <scope>NUCLEOTIDE SEQUENCE [LARGE SCALE GENOMIC DNA]</scope>
    <source>
        <strain evidence="3 4">NS331</strain>
    </source>
</reference>
<organism evidence="3 4">
    <name type="scientific">Pseudacidovorax intermedius</name>
    <dbReference type="NCBI Taxonomy" id="433924"/>
    <lineage>
        <taxon>Bacteria</taxon>
        <taxon>Pseudomonadati</taxon>
        <taxon>Pseudomonadota</taxon>
        <taxon>Betaproteobacteria</taxon>
        <taxon>Burkholderiales</taxon>
        <taxon>Comamonadaceae</taxon>
        <taxon>Pseudacidovorax</taxon>
    </lineage>
</organism>
<dbReference type="EMBL" id="LDSL01000144">
    <property type="protein sequence ID" value="KTT15425.1"/>
    <property type="molecule type" value="Genomic_DNA"/>
</dbReference>
<evidence type="ECO:0000256" key="1">
    <source>
        <dbReference type="ARBA" id="ARBA00023172"/>
    </source>
</evidence>
<gene>
    <name evidence="3" type="ORF">NS331_20710</name>
</gene>
<dbReference type="RefSeq" id="WP_058643835.1">
    <property type="nucleotide sequence ID" value="NZ_LDSL01000144.1"/>
</dbReference>
<dbReference type="Gene3D" id="1.10.443.10">
    <property type="entry name" value="Intergrase catalytic core"/>
    <property type="match status" value="1"/>
</dbReference>
<protein>
    <submittedName>
        <fullName evidence="3">Integrase</fullName>
    </submittedName>
</protein>
<comment type="caution">
    <text evidence="3">The sequence shown here is derived from an EMBL/GenBank/DDBJ whole genome shotgun (WGS) entry which is preliminary data.</text>
</comment>
<sequence length="346" mass="38160">MPDQPVPSPVTAPSSRHWTSFRQAFDAWLADQQNAGVLRRPGAHEVYQAMWDSFATWCLSQSPPVTIRNLHLQDLQAFQAARYGRKSSDQSLSPRYALRLSRLIERVLGHHASRTASRPNRAPGDWIRANPTVRYAEAGREDPPPEVLSPAEARQLVAYLSEARPRPGRATAALDALPWQDLRNRTSVALQLGAGLAPGDVRALTLASPVRNGVGPQARPWLLRVPANGTVRARETPIAPWAAELLHHWLEVRSAARIAGDFLFPSTRTGKPWLADSQYQCARKVLDAAGIGQRPGAGGSYRLRHTFAVRQLRRGTSPDLLARWLGVEPVEMKRYESPGPAPAPVI</sequence>
<dbReference type="InterPro" id="IPR011010">
    <property type="entry name" value="DNA_brk_join_enz"/>
</dbReference>